<accession>A0A915HXV0</accession>
<proteinExistence type="inferred from homology"/>
<keyword evidence="3" id="KW-1185">Reference proteome</keyword>
<dbReference type="PROSITE" id="PS51421">
    <property type="entry name" value="RAS"/>
    <property type="match status" value="1"/>
</dbReference>
<reference evidence="4" key="1">
    <citation type="submission" date="2022-11" db="UniProtKB">
        <authorList>
            <consortium name="WormBaseParasite"/>
        </authorList>
    </citation>
    <scope>IDENTIFICATION</scope>
</reference>
<dbReference type="InterPro" id="IPR027417">
    <property type="entry name" value="P-loop_NTPase"/>
</dbReference>
<dbReference type="SMART" id="SM00176">
    <property type="entry name" value="RAN"/>
    <property type="match status" value="1"/>
</dbReference>
<dbReference type="PROSITE" id="PS51420">
    <property type="entry name" value="RHO"/>
    <property type="match status" value="1"/>
</dbReference>
<evidence type="ECO:0000256" key="2">
    <source>
        <dbReference type="ARBA" id="ARBA00022741"/>
    </source>
</evidence>
<dbReference type="PANTHER" id="PTHR47978">
    <property type="match status" value="1"/>
</dbReference>
<dbReference type="NCBIfam" id="TIGR00231">
    <property type="entry name" value="small_GTP"/>
    <property type="match status" value="1"/>
</dbReference>
<dbReference type="GO" id="GO:0003924">
    <property type="term" value="F:GTPase activity"/>
    <property type="evidence" value="ECO:0007669"/>
    <property type="project" value="InterPro"/>
</dbReference>
<dbReference type="GO" id="GO:0005525">
    <property type="term" value="F:GTP binding"/>
    <property type="evidence" value="ECO:0007669"/>
    <property type="project" value="InterPro"/>
</dbReference>
<dbReference type="OMA" id="NCDEHCK"/>
<evidence type="ECO:0000313" key="4">
    <source>
        <dbReference type="WBParaSite" id="nRc.2.0.1.t06258-RA"/>
    </source>
</evidence>
<keyword evidence="2" id="KW-0547">Nucleotide-binding</keyword>
<protein>
    <submittedName>
        <fullName evidence="4">Ras-related protein Rab-24</fullName>
    </submittedName>
</protein>
<dbReference type="InterPro" id="IPR001806">
    <property type="entry name" value="Small_GTPase"/>
</dbReference>
<dbReference type="Pfam" id="PF00071">
    <property type="entry name" value="Ras"/>
    <property type="match status" value="1"/>
</dbReference>
<evidence type="ECO:0000313" key="3">
    <source>
        <dbReference type="Proteomes" id="UP000887565"/>
    </source>
</evidence>
<dbReference type="SMART" id="SM00175">
    <property type="entry name" value="RAB"/>
    <property type="match status" value="1"/>
</dbReference>
<dbReference type="AlphaFoldDB" id="A0A915HXV0"/>
<dbReference type="PRINTS" id="PR00449">
    <property type="entry name" value="RASTRNSFRMNG"/>
</dbReference>
<dbReference type="Proteomes" id="UP000887565">
    <property type="component" value="Unplaced"/>
</dbReference>
<dbReference type="SMART" id="SM00174">
    <property type="entry name" value="RHO"/>
    <property type="match status" value="1"/>
</dbReference>
<name>A0A915HXV0_ROMCU</name>
<dbReference type="WBParaSite" id="nRc.2.0.1.t06258-RA">
    <property type="protein sequence ID" value="nRc.2.0.1.t06258-RA"/>
    <property type="gene ID" value="nRc.2.0.1.g06258"/>
</dbReference>
<dbReference type="InterPro" id="IPR005225">
    <property type="entry name" value="Small_GTP-bd"/>
</dbReference>
<dbReference type="PROSITE" id="PS51419">
    <property type="entry name" value="RAB"/>
    <property type="match status" value="1"/>
</dbReference>
<dbReference type="FunFam" id="3.40.50.300:FF:001447">
    <property type="entry name" value="Ras-related protein Rab-1B"/>
    <property type="match status" value="1"/>
</dbReference>
<dbReference type="Gene3D" id="3.40.50.300">
    <property type="entry name" value="P-loop containing nucleotide triphosphate hydrolases"/>
    <property type="match status" value="1"/>
</dbReference>
<comment type="similarity">
    <text evidence="1">Belongs to the small GTPase superfamily. Rab family.</text>
</comment>
<dbReference type="SMART" id="SM00173">
    <property type="entry name" value="RAS"/>
    <property type="match status" value="1"/>
</dbReference>
<evidence type="ECO:0000256" key="1">
    <source>
        <dbReference type="ARBA" id="ARBA00006270"/>
    </source>
</evidence>
<dbReference type="SUPFAM" id="SSF52540">
    <property type="entry name" value="P-loop containing nucleoside triphosphate hydrolases"/>
    <property type="match status" value="1"/>
</dbReference>
<organism evidence="3 4">
    <name type="scientific">Romanomermis culicivorax</name>
    <name type="common">Nematode worm</name>
    <dbReference type="NCBI Taxonomy" id="13658"/>
    <lineage>
        <taxon>Eukaryota</taxon>
        <taxon>Metazoa</taxon>
        <taxon>Ecdysozoa</taxon>
        <taxon>Nematoda</taxon>
        <taxon>Enoplea</taxon>
        <taxon>Dorylaimia</taxon>
        <taxon>Mermithida</taxon>
        <taxon>Mermithoidea</taxon>
        <taxon>Mermithidae</taxon>
        <taxon>Romanomermis</taxon>
    </lineage>
</organism>
<sequence length="219" mass="25001">MSSKKEKVNVKVVMLGKELGGKTSLVGRFLFGNFPAGKYRSTVAADYNARRVEIDGRYVIIGIWDTAGTERFDCITRIYYRDAFAAIVCYDLTDRASFEKAVFWVEELVYNHPKCRVYFCGTKKDLLSEKFPTFKREVTLEKVSSFAESLNLKYEPRFYETSSKSGQCVDEIFLQIAREYLEDDDTSDEGDVAEHSNAVGKIVKLENSTKKTNKKCQSC</sequence>